<evidence type="ECO:0000313" key="2">
    <source>
        <dbReference type="Proteomes" id="UP000077262"/>
    </source>
</evidence>
<dbReference type="InterPro" id="IPR028185">
    <property type="entry name" value="Imm70"/>
</dbReference>
<protein>
    <recommendedName>
        <fullName evidence="3">Immunity protein 70</fullName>
    </recommendedName>
</protein>
<sequence>MTVGIKVGSITDEIGTGDFFHSFYSTVSGRLEGRWGERFPSLMHLYEGKLPCDQAPVALAELADIRSEFAAFSPDRVIWDIEDRAKVPPWGNEISADITSLANYFVTSTGRDLIDVLQEALEASRDERKVAEIVRY</sequence>
<accession>A0A177K211</accession>
<dbReference type="Pfam" id="PF15601">
    <property type="entry name" value="Imm70"/>
    <property type="match status" value="1"/>
</dbReference>
<organism evidence="1 2">
    <name type="scientific">Sphingobium yanoikuyae</name>
    <name type="common">Sphingomonas yanoikuyae</name>
    <dbReference type="NCBI Taxonomy" id="13690"/>
    <lineage>
        <taxon>Bacteria</taxon>
        <taxon>Pseudomonadati</taxon>
        <taxon>Pseudomonadota</taxon>
        <taxon>Alphaproteobacteria</taxon>
        <taxon>Sphingomonadales</taxon>
        <taxon>Sphingomonadaceae</taxon>
        <taxon>Sphingobium</taxon>
    </lineage>
</organism>
<evidence type="ECO:0008006" key="3">
    <source>
        <dbReference type="Google" id="ProtNLM"/>
    </source>
</evidence>
<gene>
    <name evidence="1" type="ORF">AX777_01465</name>
</gene>
<dbReference type="EMBL" id="LSTR01000020">
    <property type="protein sequence ID" value="OAH46611.1"/>
    <property type="molecule type" value="Genomic_DNA"/>
</dbReference>
<dbReference type="RefSeq" id="WP_026108722.1">
    <property type="nucleotide sequence ID" value="NZ_LSTR01000020.1"/>
</dbReference>
<proteinExistence type="predicted"/>
<dbReference type="Proteomes" id="UP000077262">
    <property type="component" value="Unassembled WGS sequence"/>
</dbReference>
<reference evidence="1 2" key="1">
    <citation type="submission" date="2016-02" db="EMBL/GenBank/DDBJ databases">
        <authorList>
            <person name="Wen L."/>
            <person name="He K."/>
            <person name="Yang H."/>
        </authorList>
    </citation>
    <scope>NUCLEOTIDE SEQUENCE [LARGE SCALE GENOMIC DNA]</scope>
    <source>
        <strain evidence="1 2">CD09_2</strain>
    </source>
</reference>
<dbReference type="AlphaFoldDB" id="A0A177K211"/>
<dbReference type="OrthoDB" id="5120820at2"/>
<evidence type="ECO:0000313" key="1">
    <source>
        <dbReference type="EMBL" id="OAH46611.1"/>
    </source>
</evidence>
<name>A0A177K211_SPHYA</name>
<comment type="caution">
    <text evidence="1">The sequence shown here is derived from an EMBL/GenBank/DDBJ whole genome shotgun (WGS) entry which is preliminary data.</text>
</comment>